<comment type="caution">
    <text evidence="2">The sequence shown here is derived from an EMBL/GenBank/DDBJ whole genome shotgun (WGS) entry which is preliminary data.</text>
</comment>
<name>A0ABW2YEH7_9GAMM</name>
<dbReference type="Proteomes" id="UP001597110">
    <property type="component" value="Unassembled WGS sequence"/>
</dbReference>
<evidence type="ECO:0000256" key="1">
    <source>
        <dbReference type="SAM" id="SignalP"/>
    </source>
</evidence>
<keyword evidence="3" id="KW-1185">Reference proteome</keyword>
<organism evidence="2 3">
    <name type="scientific">Lysobacter brunescens</name>
    <dbReference type="NCBI Taxonomy" id="262323"/>
    <lineage>
        <taxon>Bacteria</taxon>
        <taxon>Pseudomonadati</taxon>
        <taxon>Pseudomonadota</taxon>
        <taxon>Gammaproteobacteria</taxon>
        <taxon>Lysobacterales</taxon>
        <taxon>Lysobacteraceae</taxon>
        <taxon>Lysobacter</taxon>
    </lineage>
</organism>
<dbReference type="SUPFAM" id="SSF48452">
    <property type="entry name" value="TPR-like"/>
    <property type="match status" value="1"/>
</dbReference>
<dbReference type="InterPro" id="IPR011990">
    <property type="entry name" value="TPR-like_helical_dom_sf"/>
</dbReference>
<dbReference type="RefSeq" id="WP_386822459.1">
    <property type="nucleotide sequence ID" value="NZ_JBHTIF010000001.1"/>
</dbReference>
<accession>A0ABW2YEH7</accession>
<feature type="signal peptide" evidence="1">
    <location>
        <begin position="1"/>
        <end position="26"/>
    </location>
</feature>
<dbReference type="Pfam" id="PF13181">
    <property type="entry name" value="TPR_8"/>
    <property type="match status" value="1"/>
</dbReference>
<keyword evidence="1" id="KW-0732">Signal</keyword>
<evidence type="ECO:0000313" key="2">
    <source>
        <dbReference type="EMBL" id="MFD0724819.1"/>
    </source>
</evidence>
<dbReference type="Gene3D" id="1.25.40.10">
    <property type="entry name" value="Tetratricopeptide repeat domain"/>
    <property type="match status" value="1"/>
</dbReference>
<evidence type="ECO:0000313" key="3">
    <source>
        <dbReference type="Proteomes" id="UP001597110"/>
    </source>
</evidence>
<gene>
    <name evidence="2" type="ORF">ACFQ0E_04320</name>
</gene>
<dbReference type="EMBL" id="JBHTIF010000001">
    <property type="protein sequence ID" value="MFD0724819.1"/>
    <property type="molecule type" value="Genomic_DNA"/>
</dbReference>
<protein>
    <recommendedName>
        <fullName evidence="4">Tetratricopeptide repeat protein</fullName>
    </recommendedName>
</protein>
<proteinExistence type="predicted"/>
<reference evidence="3" key="1">
    <citation type="journal article" date="2019" name="Int. J. Syst. Evol. Microbiol.">
        <title>The Global Catalogue of Microorganisms (GCM) 10K type strain sequencing project: providing services to taxonomists for standard genome sequencing and annotation.</title>
        <authorList>
            <consortium name="The Broad Institute Genomics Platform"/>
            <consortium name="The Broad Institute Genome Sequencing Center for Infectious Disease"/>
            <person name="Wu L."/>
            <person name="Ma J."/>
        </authorList>
    </citation>
    <scope>NUCLEOTIDE SEQUENCE [LARGE SCALE GENOMIC DNA]</scope>
    <source>
        <strain evidence="3">CCUG 55585</strain>
    </source>
</reference>
<dbReference type="InterPro" id="IPR019734">
    <property type="entry name" value="TPR_rpt"/>
</dbReference>
<evidence type="ECO:0008006" key="4">
    <source>
        <dbReference type="Google" id="ProtNLM"/>
    </source>
</evidence>
<sequence length="221" mass="23452">MHILRNRLVATALGATLLAATAAAFAGDPSPQVAAVRDRWAEVNYNVPKAQREAAFEALAKQAAAAKAAQPKDATALIWEGIVLSSYAGERGGLGALGLAKQARADFEQAIKLDPNALDGSAYTSLGVLYYQVPGWPVGFGDDDKARELLRKGLKANPDGIDPNYFYGDFLRDQGDWKAAAAALEKALAAPSRPGRELADQGRRKEATALLAKVRAHLASR</sequence>
<feature type="chain" id="PRO_5046518540" description="Tetratricopeptide repeat protein" evidence="1">
    <location>
        <begin position="27"/>
        <end position="221"/>
    </location>
</feature>